<dbReference type="GO" id="GO:0005737">
    <property type="term" value="C:cytoplasm"/>
    <property type="evidence" value="ECO:0007669"/>
    <property type="project" value="UniProtKB-SubCell"/>
</dbReference>
<sequence>MQHENHHVPVTALAFYNDSVLLAGQGNYLHAYQIADKTLVATQLVFKRQAIHGIILNEEVPSTGLIVSSTGLLCGGSLCRRFDVRWSGSKLDVVLHEVLDVQDWILDASFAHASRTVAVVTAHNALWLNAFRDANEDGRSTSHERLIPGSNCILYSAHVKWLSPSTCLIAAGTAFGDIILWSATLEAFSGKWSAESQIHFTFPAHAGSVFGVQISPWVFLPGSREQQRLLASCSDDRNIKLWGVSDLSARSPALTQIQHETGFNAKPEQANSTAPPLMAKVMGHISRIWHIRFGLVGADSALKTIRSFGEDASCIQWDLTAEFGSDPLPYALKQANLATAHAGKNIWTIASTAAGMLATGGADGAIALYNAGQTSQCSRSLLEALDNDDTLKSYGFVGHDTLVSTTWQGRILLLDLSSTGDMKVSSISEPVPGLRGYSIVESVADAAFLAGMDGCVYAYGSVTKQLSKVAETKRKTAGLFACRDVSDTVYLLITTVGETSARLLSLDACNGSVADVPATDATLALPVGFIVTGFTFYATGDERYAILGARNGSMAVFALSGGSPDFVPPVHVFDELHSREAVTSLRCVTTAADEGQTYVLSTGRDGTFAIHRMLFHPTGVEIRLLHQLLLPFGPNIEALHITPENDVWVWGFKSKHFTVYSISAQREIMTVDCGGAHRNWTFQPTASGGTFIWTKASQVYRETQTSLPYDLLNTGNHGREIKALAITPPSTARQILATGAEDTDIKLFTLANTNEFECIHTLRKHNTGIQDLQWSSNGHYLFSSGGFEEFFVWRVEAGLPFVDLGVVCESKHPRSGRSDLRVMGFEVSEEREGFVVRMAYSDSTVKIWRYAGRTWSLLASADYLIACLTNIIPLPSQGDDFLTTATDGHITHWSPQPHLRWTSRHRVHQNAILATTSFTLPDGDRLVVTGGDDNAIAFSLFTSDNQLHTSILRRAHAAAVTGLALIPTNDTTAEFRLVSVSIDQRLKLWSISISVKAQLAGTAGGTVEGEWMEVKKLQDVFTAVADVSGVEVCRLPGGGTGVLGAGVGMGVWRVPPSLLL</sequence>
<comment type="similarity">
    <text evidence="6">Belongs to the WD repeat WDR6 family.</text>
</comment>
<evidence type="ECO:0000256" key="6">
    <source>
        <dbReference type="ARBA" id="ARBA00038255"/>
    </source>
</evidence>
<evidence type="ECO:0000256" key="3">
    <source>
        <dbReference type="ARBA" id="ARBA00022574"/>
    </source>
</evidence>
<keyword evidence="4" id="KW-0819">tRNA processing</keyword>
<dbReference type="InterPro" id="IPR015943">
    <property type="entry name" value="WD40/YVTN_repeat-like_dom_sf"/>
</dbReference>
<proteinExistence type="inferred from homology"/>
<dbReference type="Pfam" id="PF00400">
    <property type="entry name" value="WD40"/>
    <property type="match status" value="2"/>
</dbReference>
<dbReference type="PANTHER" id="PTHR14344:SF3">
    <property type="entry name" value="WD REPEAT-CONTAINING PROTEIN 6"/>
    <property type="match status" value="1"/>
</dbReference>
<evidence type="ECO:0000313" key="8">
    <source>
        <dbReference type="Proteomes" id="UP001337655"/>
    </source>
</evidence>
<evidence type="ECO:0000256" key="4">
    <source>
        <dbReference type="ARBA" id="ARBA00022694"/>
    </source>
</evidence>
<organism evidence="7 8">
    <name type="scientific">Saxophila tyrrhenica</name>
    <dbReference type="NCBI Taxonomy" id="1690608"/>
    <lineage>
        <taxon>Eukaryota</taxon>
        <taxon>Fungi</taxon>
        <taxon>Dikarya</taxon>
        <taxon>Ascomycota</taxon>
        <taxon>Pezizomycotina</taxon>
        <taxon>Dothideomycetes</taxon>
        <taxon>Dothideomycetidae</taxon>
        <taxon>Mycosphaerellales</taxon>
        <taxon>Extremaceae</taxon>
        <taxon>Saxophila</taxon>
    </lineage>
</organism>
<dbReference type="SUPFAM" id="SSF50978">
    <property type="entry name" value="WD40 repeat-like"/>
    <property type="match status" value="3"/>
</dbReference>
<keyword evidence="3" id="KW-0853">WD repeat</keyword>
<dbReference type="InterPro" id="IPR036322">
    <property type="entry name" value="WD40_repeat_dom_sf"/>
</dbReference>
<dbReference type="GO" id="GO:0030488">
    <property type="term" value="P:tRNA methylation"/>
    <property type="evidence" value="ECO:0007669"/>
    <property type="project" value="TreeGrafter"/>
</dbReference>
<dbReference type="PANTHER" id="PTHR14344">
    <property type="entry name" value="WD REPEAT PROTEIN"/>
    <property type="match status" value="1"/>
</dbReference>
<accession>A0AAV9PDL5</accession>
<dbReference type="Proteomes" id="UP001337655">
    <property type="component" value="Unassembled WGS sequence"/>
</dbReference>
<dbReference type="InterPro" id="IPR051973">
    <property type="entry name" value="tRNA_Anticodon_Mtase-Reg"/>
</dbReference>
<evidence type="ECO:0000313" key="7">
    <source>
        <dbReference type="EMBL" id="KAK5171738.1"/>
    </source>
</evidence>
<dbReference type="SMART" id="SM00320">
    <property type="entry name" value="WD40"/>
    <property type="match status" value="6"/>
</dbReference>
<reference evidence="7 8" key="1">
    <citation type="submission" date="2023-08" db="EMBL/GenBank/DDBJ databases">
        <title>Black Yeasts Isolated from many extreme environments.</title>
        <authorList>
            <person name="Coleine C."/>
            <person name="Stajich J.E."/>
            <person name="Selbmann L."/>
        </authorList>
    </citation>
    <scope>NUCLEOTIDE SEQUENCE [LARGE SCALE GENOMIC DNA]</scope>
    <source>
        <strain evidence="7 8">CCFEE 5935</strain>
    </source>
</reference>
<dbReference type="InterPro" id="IPR001680">
    <property type="entry name" value="WD40_rpt"/>
</dbReference>
<comment type="caution">
    <text evidence="7">The sequence shown here is derived from an EMBL/GenBank/DDBJ whole genome shotgun (WGS) entry which is preliminary data.</text>
</comment>
<evidence type="ECO:0000256" key="1">
    <source>
        <dbReference type="ARBA" id="ARBA00004496"/>
    </source>
</evidence>
<dbReference type="AlphaFoldDB" id="A0AAV9PDL5"/>
<protein>
    <submittedName>
        <fullName evidence="7">WD repeat-containing protein 6</fullName>
    </submittedName>
</protein>
<keyword evidence="8" id="KW-1185">Reference proteome</keyword>
<comment type="subcellular location">
    <subcellularLocation>
        <location evidence="1">Cytoplasm</location>
    </subcellularLocation>
</comment>
<keyword evidence="2" id="KW-0963">Cytoplasm</keyword>
<evidence type="ECO:0000256" key="5">
    <source>
        <dbReference type="ARBA" id="ARBA00022737"/>
    </source>
</evidence>
<dbReference type="GeneID" id="89924721"/>
<dbReference type="RefSeq" id="XP_064660582.1">
    <property type="nucleotide sequence ID" value="XM_064800631.1"/>
</dbReference>
<evidence type="ECO:0000256" key="2">
    <source>
        <dbReference type="ARBA" id="ARBA00022490"/>
    </source>
</evidence>
<dbReference type="EMBL" id="JAVRRT010000005">
    <property type="protein sequence ID" value="KAK5171738.1"/>
    <property type="molecule type" value="Genomic_DNA"/>
</dbReference>
<name>A0AAV9PDL5_9PEZI</name>
<gene>
    <name evidence="7" type="primary">WDR6</name>
    <name evidence="7" type="ORF">LTR77_003374</name>
</gene>
<dbReference type="Gene3D" id="2.130.10.10">
    <property type="entry name" value="YVTN repeat-like/Quinoprotein amine dehydrogenase"/>
    <property type="match status" value="3"/>
</dbReference>
<keyword evidence="5" id="KW-0677">Repeat</keyword>